<sequence>MQFSTSALRQVAWKGNAVFAPLRHRYSARLLSTTSPNHHPYMVWAPDYTDEGALARRMAVRPRHMAVANKLINSGILKVAGGLVTPESQDAAPGDRKFVGSALIYEAESIEAARELVERDLYWTEGVWDKEKLVIYPMIMATTLQDRAGVTQPTPVDGSS</sequence>
<protein>
    <submittedName>
        <fullName evidence="1">Uncharacterized protein</fullName>
    </submittedName>
</protein>
<organism evidence="1 2">
    <name type="scientific">Leucogyrophana mollusca</name>
    <dbReference type="NCBI Taxonomy" id="85980"/>
    <lineage>
        <taxon>Eukaryota</taxon>
        <taxon>Fungi</taxon>
        <taxon>Dikarya</taxon>
        <taxon>Basidiomycota</taxon>
        <taxon>Agaricomycotina</taxon>
        <taxon>Agaricomycetes</taxon>
        <taxon>Agaricomycetidae</taxon>
        <taxon>Boletales</taxon>
        <taxon>Boletales incertae sedis</taxon>
        <taxon>Leucogyrophana</taxon>
    </lineage>
</organism>
<evidence type="ECO:0000313" key="1">
    <source>
        <dbReference type="EMBL" id="KAH7919250.1"/>
    </source>
</evidence>
<accession>A0ACB8B153</accession>
<keyword evidence="2" id="KW-1185">Reference proteome</keyword>
<dbReference type="Proteomes" id="UP000790709">
    <property type="component" value="Unassembled WGS sequence"/>
</dbReference>
<evidence type="ECO:0000313" key="2">
    <source>
        <dbReference type="Proteomes" id="UP000790709"/>
    </source>
</evidence>
<gene>
    <name evidence="1" type="ORF">BV22DRAFT_1023306</name>
</gene>
<comment type="caution">
    <text evidence="1">The sequence shown here is derived from an EMBL/GenBank/DDBJ whole genome shotgun (WGS) entry which is preliminary data.</text>
</comment>
<proteinExistence type="predicted"/>
<dbReference type="EMBL" id="MU266678">
    <property type="protein sequence ID" value="KAH7919250.1"/>
    <property type="molecule type" value="Genomic_DNA"/>
</dbReference>
<name>A0ACB8B153_9AGAM</name>
<reference evidence="1" key="1">
    <citation type="journal article" date="2021" name="New Phytol.">
        <title>Evolutionary innovations through gain and loss of genes in the ectomycorrhizal Boletales.</title>
        <authorList>
            <person name="Wu G."/>
            <person name="Miyauchi S."/>
            <person name="Morin E."/>
            <person name="Kuo A."/>
            <person name="Drula E."/>
            <person name="Varga T."/>
            <person name="Kohler A."/>
            <person name="Feng B."/>
            <person name="Cao Y."/>
            <person name="Lipzen A."/>
            <person name="Daum C."/>
            <person name="Hundley H."/>
            <person name="Pangilinan J."/>
            <person name="Johnson J."/>
            <person name="Barry K."/>
            <person name="LaButti K."/>
            <person name="Ng V."/>
            <person name="Ahrendt S."/>
            <person name="Min B."/>
            <person name="Choi I.G."/>
            <person name="Park H."/>
            <person name="Plett J.M."/>
            <person name="Magnuson J."/>
            <person name="Spatafora J.W."/>
            <person name="Nagy L.G."/>
            <person name="Henrissat B."/>
            <person name="Grigoriev I.V."/>
            <person name="Yang Z.L."/>
            <person name="Xu J."/>
            <person name="Martin F.M."/>
        </authorList>
    </citation>
    <scope>NUCLEOTIDE SEQUENCE</scope>
    <source>
        <strain evidence="1">KUC20120723A-06</strain>
    </source>
</reference>